<feature type="region of interest" description="Disordered" evidence="1">
    <location>
        <begin position="1"/>
        <end position="41"/>
    </location>
</feature>
<keyword evidence="3" id="KW-1185">Reference proteome</keyword>
<dbReference type="Proteomes" id="UP000250235">
    <property type="component" value="Unassembled WGS sequence"/>
</dbReference>
<evidence type="ECO:0000256" key="1">
    <source>
        <dbReference type="SAM" id="MobiDB-lite"/>
    </source>
</evidence>
<feature type="compositionally biased region" description="Polar residues" evidence="1">
    <location>
        <begin position="185"/>
        <end position="201"/>
    </location>
</feature>
<gene>
    <name evidence="2" type="ORF">F511_29342</name>
</gene>
<accession>A0A2Z7ARF8</accession>
<name>A0A2Z7ARF8_9LAMI</name>
<dbReference type="EMBL" id="KV012689">
    <property type="protein sequence ID" value="KZV24491.1"/>
    <property type="molecule type" value="Genomic_DNA"/>
</dbReference>
<feature type="compositionally biased region" description="Polar residues" evidence="1">
    <location>
        <begin position="31"/>
        <end position="41"/>
    </location>
</feature>
<evidence type="ECO:0000313" key="3">
    <source>
        <dbReference type="Proteomes" id="UP000250235"/>
    </source>
</evidence>
<evidence type="ECO:0000313" key="2">
    <source>
        <dbReference type="EMBL" id="KZV24491.1"/>
    </source>
</evidence>
<proteinExistence type="predicted"/>
<dbReference type="AlphaFoldDB" id="A0A2Z7ARF8"/>
<feature type="compositionally biased region" description="Basic and acidic residues" evidence="1">
    <location>
        <begin position="1"/>
        <end position="10"/>
    </location>
</feature>
<protein>
    <submittedName>
        <fullName evidence="2">Splicing factor 3B subunit 1-like</fullName>
    </submittedName>
</protein>
<organism evidence="2 3">
    <name type="scientific">Dorcoceras hygrometricum</name>
    <dbReference type="NCBI Taxonomy" id="472368"/>
    <lineage>
        <taxon>Eukaryota</taxon>
        <taxon>Viridiplantae</taxon>
        <taxon>Streptophyta</taxon>
        <taxon>Embryophyta</taxon>
        <taxon>Tracheophyta</taxon>
        <taxon>Spermatophyta</taxon>
        <taxon>Magnoliopsida</taxon>
        <taxon>eudicotyledons</taxon>
        <taxon>Gunneridae</taxon>
        <taxon>Pentapetalae</taxon>
        <taxon>asterids</taxon>
        <taxon>lamiids</taxon>
        <taxon>Lamiales</taxon>
        <taxon>Gesneriaceae</taxon>
        <taxon>Didymocarpoideae</taxon>
        <taxon>Trichosporeae</taxon>
        <taxon>Loxocarpinae</taxon>
        <taxon>Dorcoceras</taxon>
    </lineage>
</organism>
<feature type="region of interest" description="Disordered" evidence="1">
    <location>
        <begin position="177"/>
        <end position="223"/>
    </location>
</feature>
<reference evidence="2 3" key="1">
    <citation type="journal article" date="2015" name="Proc. Natl. Acad. Sci. U.S.A.">
        <title>The resurrection genome of Boea hygrometrica: A blueprint for survival of dehydration.</title>
        <authorList>
            <person name="Xiao L."/>
            <person name="Yang G."/>
            <person name="Zhang L."/>
            <person name="Yang X."/>
            <person name="Zhao S."/>
            <person name="Ji Z."/>
            <person name="Zhou Q."/>
            <person name="Hu M."/>
            <person name="Wang Y."/>
            <person name="Chen M."/>
            <person name="Xu Y."/>
            <person name="Jin H."/>
            <person name="Xiao X."/>
            <person name="Hu G."/>
            <person name="Bao F."/>
            <person name="Hu Y."/>
            <person name="Wan P."/>
            <person name="Li L."/>
            <person name="Deng X."/>
            <person name="Kuang T."/>
            <person name="Xiang C."/>
            <person name="Zhu J.K."/>
            <person name="Oliver M.J."/>
            <person name="He Y."/>
        </authorList>
    </citation>
    <scope>NUCLEOTIDE SEQUENCE [LARGE SCALE GENOMIC DNA]</scope>
    <source>
        <strain evidence="3">cv. XS01</strain>
    </source>
</reference>
<sequence>MPAAIDHRSEGVGSVSDEAPPMLKSGRISEEPSTAQLGETDSLQTELSKLKSENESLRVRSCELKSENERLNLVMSSWTQFSVSLSKLHETQKPLNDKSGLGFNVGESSSRETSTQSNLVYEKFKKMNFFKASVIHNNYESVKYDDQTSGQLNQKGKSGIVYIRPENSKPSWLKNRLDKEKARSGSMSSGPHQPRWSSTKVKSVWTKVQPRRDLNGPHTKPKLNRSHHIYAHTLMDFHTGKTVKKGDPAVTLEEAKTFPPLEILSAKTVGTYVATNKIIDARGESDDPEVAKVAVVKRKFVSKKRSASTSNKETDERTATGRAATMEKDLALVTVAQDAVPIQIIELISAVPAEPRCGDVAEKQKEQTAVDDVDKIIDQVLTKTAQMETDVVEPDVVEEVAMGTDLSEPVVTRSDDIVVAITEHSIAVNDEDDNLDGAENEIARTMASVTAPKQFLKERLRSGEDDNISGVEKPSKIIDMEEDCHTPRPRLMTSAILNSYKIVRY</sequence>